<organism evidence="6 7">
    <name type="scientific">Paenibacillus lutrae</name>
    <dbReference type="NCBI Taxonomy" id="2078573"/>
    <lineage>
        <taxon>Bacteria</taxon>
        <taxon>Bacillati</taxon>
        <taxon>Bacillota</taxon>
        <taxon>Bacilli</taxon>
        <taxon>Bacillales</taxon>
        <taxon>Paenibacillaceae</taxon>
        <taxon>Paenibacillus</taxon>
    </lineage>
</organism>
<dbReference type="InterPro" id="IPR036188">
    <property type="entry name" value="FAD/NAD-bd_sf"/>
</dbReference>
<keyword evidence="3" id="KW-0560">Oxidoreductase</keyword>
<dbReference type="InterPro" id="IPR039650">
    <property type="entry name" value="HdrA-like"/>
</dbReference>
<dbReference type="PANTHER" id="PTHR43498">
    <property type="entry name" value="FERREDOXIN:COB-COM HETERODISULFIDE REDUCTASE SUBUNIT A"/>
    <property type="match status" value="1"/>
</dbReference>
<dbReference type="Gene3D" id="3.50.50.60">
    <property type="entry name" value="FAD/NAD(P)-binding domain"/>
    <property type="match status" value="1"/>
</dbReference>
<keyword evidence="7" id="KW-1185">Reference proteome</keyword>
<dbReference type="SUPFAM" id="SSF51905">
    <property type="entry name" value="FAD/NAD(P)-binding domain"/>
    <property type="match status" value="1"/>
</dbReference>
<dbReference type="EMBL" id="RHLK01000004">
    <property type="protein sequence ID" value="MVO99801.1"/>
    <property type="molecule type" value="Genomic_DNA"/>
</dbReference>
<dbReference type="Proteomes" id="UP000490800">
    <property type="component" value="Unassembled WGS sequence"/>
</dbReference>
<keyword evidence="2" id="KW-0479">Metal-binding</keyword>
<keyword evidence="5" id="KW-0411">Iron-sulfur</keyword>
<reference evidence="6 7" key="1">
    <citation type="journal article" date="2019" name="Microorganisms">
        <title>Paenibacillus lutrae sp. nov., A Chitinolytic Species Isolated from A River Otter in Castril Natural Park, Granada, Spain.</title>
        <authorList>
            <person name="Rodriguez M."/>
            <person name="Reina J.C."/>
            <person name="Bejar V."/>
            <person name="Llamas I."/>
        </authorList>
    </citation>
    <scope>NUCLEOTIDE SEQUENCE [LARGE SCALE GENOMIC DNA]</scope>
    <source>
        <strain evidence="6 7">N10</strain>
    </source>
</reference>
<comment type="caution">
    <text evidence="6">The sequence shown here is derived from an EMBL/GenBank/DDBJ whole genome shotgun (WGS) entry which is preliminary data.</text>
</comment>
<gene>
    <name evidence="6" type="ORF">EDM21_09695</name>
</gene>
<protein>
    <submittedName>
        <fullName evidence="6">FAD-dependent oxidoreductase</fullName>
    </submittedName>
</protein>
<evidence type="ECO:0000256" key="4">
    <source>
        <dbReference type="ARBA" id="ARBA00023004"/>
    </source>
</evidence>
<evidence type="ECO:0000313" key="6">
    <source>
        <dbReference type="EMBL" id="MVO99801.1"/>
    </source>
</evidence>
<evidence type="ECO:0000313" key="7">
    <source>
        <dbReference type="Proteomes" id="UP000490800"/>
    </source>
</evidence>
<evidence type="ECO:0000256" key="5">
    <source>
        <dbReference type="ARBA" id="ARBA00023014"/>
    </source>
</evidence>
<dbReference type="GO" id="GO:0016491">
    <property type="term" value="F:oxidoreductase activity"/>
    <property type="evidence" value="ECO:0007669"/>
    <property type="project" value="UniProtKB-KW"/>
</dbReference>
<evidence type="ECO:0000256" key="2">
    <source>
        <dbReference type="ARBA" id="ARBA00022723"/>
    </source>
</evidence>
<dbReference type="PANTHER" id="PTHR43498:SF1">
    <property type="entry name" value="COB--COM HETERODISULFIDE REDUCTASE IRON-SULFUR SUBUNIT A"/>
    <property type="match status" value="1"/>
</dbReference>
<proteinExistence type="predicted"/>
<dbReference type="GO" id="GO:0046872">
    <property type="term" value="F:metal ion binding"/>
    <property type="evidence" value="ECO:0007669"/>
    <property type="project" value="UniProtKB-KW"/>
</dbReference>
<evidence type="ECO:0000256" key="3">
    <source>
        <dbReference type="ARBA" id="ARBA00023002"/>
    </source>
</evidence>
<keyword evidence="4" id="KW-0408">Iron</keyword>
<dbReference type="OrthoDB" id="9777740at2"/>
<keyword evidence="1" id="KW-0004">4Fe-4S</keyword>
<dbReference type="GO" id="GO:0051539">
    <property type="term" value="F:4 iron, 4 sulfur cluster binding"/>
    <property type="evidence" value="ECO:0007669"/>
    <property type="project" value="UniProtKB-KW"/>
</dbReference>
<evidence type="ECO:0000256" key="1">
    <source>
        <dbReference type="ARBA" id="ARBA00022485"/>
    </source>
</evidence>
<accession>A0A7X3FHN6</accession>
<dbReference type="AlphaFoldDB" id="A0A7X3FHN6"/>
<dbReference type="Pfam" id="PF12831">
    <property type="entry name" value="FAD_oxidored"/>
    <property type="match status" value="1"/>
</dbReference>
<name>A0A7X3FHN6_9BACL</name>
<sequence>MIGIGVAGLLSGCEEKSKPAVVVNPDKPDVVVIGSEIEGIYLARAAADEGLSVVILDPREKQGGQLIQGEMLYLDEPFDEKGKSLLQGRVKELFDEYKDGKIRKPEQFQAYYNSLAEGIPVESGITITDIERTNGTESGSRSIQSVTYKTKSGEMKTKTAKYWVENTDFTALTSKLGAARIPGVETVFNSPGRDYMASSIMLKFKGVDWKVFQKEVGGMSKAERESVYGGNTYVNGTFAYGLGNIGAAYKPSRDNFFLRGLNVVNMLDGEALINALLVFNVDPANPESVRQAIEQGRQESDLVVQHLRQKLPGWEKAEVNGYPEYLYIRDYDRYETQYILQASDVLSGRMHDDNVSIAGYAIDLQGTRHSPWGTSTGKPDKYGMPLRSFLLKGYSNVIVAGKNVGASAVAYGSARIQPNTSLAGEVIGIILGQIGSEKELASLTAEDMSELHAYIKKKYDIKLAGVKAVNKLEGYTEEELAKINAGSMSIKKK</sequence>